<dbReference type="RefSeq" id="WP_043031619.1">
    <property type="nucleotide sequence ID" value="NZ_JXSU01000007.1"/>
</dbReference>
<dbReference type="Gene3D" id="2.30.110.10">
    <property type="entry name" value="Electron Transport, Fmn-binding Protein, Chain A"/>
    <property type="match status" value="1"/>
</dbReference>
<dbReference type="PATRIC" id="fig|1379739.3.peg.1169"/>
<dbReference type="InterPro" id="IPR002563">
    <property type="entry name" value="Flavin_Rdtase-like_dom"/>
</dbReference>
<comment type="similarity">
    <text evidence="3">Belongs to the flavoredoxin family.</text>
</comment>
<dbReference type="PANTHER" id="PTHR43567:SF1">
    <property type="entry name" value="FLAVOREDOXIN"/>
    <property type="match status" value="1"/>
</dbReference>
<organism evidence="5 6">
    <name type="scientific">Clostridium botulinum B2 450</name>
    <dbReference type="NCBI Taxonomy" id="1379739"/>
    <lineage>
        <taxon>Bacteria</taxon>
        <taxon>Bacillati</taxon>
        <taxon>Bacillota</taxon>
        <taxon>Clostridia</taxon>
        <taxon>Eubacteriales</taxon>
        <taxon>Clostridiaceae</taxon>
        <taxon>Clostridium</taxon>
    </lineage>
</organism>
<name>A0A0D1BSR6_CLOBO</name>
<comment type="cofactor">
    <cofactor evidence="1">
        <name>FMN</name>
        <dbReference type="ChEBI" id="CHEBI:58210"/>
    </cofactor>
</comment>
<evidence type="ECO:0000259" key="4">
    <source>
        <dbReference type="SMART" id="SM00903"/>
    </source>
</evidence>
<dbReference type="Pfam" id="PF01613">
    <property type="entry name" value="Flavin_Reduct"/>
    <property type="match status" value="1"/>
</dbReference>
<dbReference type="PROSITE" id="PS51257">
    <property type="entry name" value="PROKAR_LIPOPROTEIN"/>
    <property type="match status" value="1"/>
</dbReference>
<dbReference type="Proteomes" id="UP000032250">
    <property type="component" value="Unassembled WGS sequence"/>
</dbReference>
<dbReference type="SMART" id="SM00903">
    <property type="entry name" value="Flavin_Reduct"/>
    <property type="match status" value="1"/>
</dbReference>
<sequence>MKKIKLQNRPFGPFPTILVGGDVNGNPNYVTVGACGVVSLKPVLYVSLKDSHYTTLGIKENGYFSVNIPSADLVQKTDYCGIVSGHKTDKSNLFTSFYNEIGKAPMAEECTMNFLCKVIQTIPVFDFQMFLGEIEAVYVNEECMTDGKPDPLKINPLMMMGSNYYDLGKDVGTLFKTGLEILPK</sequence>
<gene>
    <name evidence="5" type="ORF">N495_04250</name>
</gene>
<protein>
    <submittedName>
        <fullName evidence="5">Flavin reductase</fullName>
    </submittedName>
</protein>
<evidence type="ECO:0000313" key="6">
    <source>
        <dbReference type="Proteomes" id="UP000032250"/>
    </source>
</evidence>
<dbReference type="InterPro" id="IPR052174">
    <property type="entry name" value="Flavoredoxin"/>
</dbReference>
<evidence type="ECO:0000313" key="5">
    <source>
        <dbReference type="EMBL" id="KIS22827.1"/>
    </source>
</evidence>
<feature type="domain" description="Flavin reductase like" evidence="4">
    <location>
        <begin position="11"/>
        <end position="145"/>
    </location>
</feature>
<keyword evidence="2" id="KW-0285">Flavoprotein</keyword>
<dbReference type="InterPro" id="IPR012349">
    <property type="entry name" value="Split_barrel_FMN-bd"/>
</dbReference>
<reference evidence="5 6" key="1">
    <citation type="submission" date="2014-06" db="EMBL/GenBank/DDBJ databases">
        <title>Genome characterization of distinct group I Clostridium botulinum lineages.</title>
        <authorList>
            <person name="Giordani F."/>
            <person name="Anselmo A."/>
            <person name="Fillo S."/>
            <person name="Palozzi A.M."/>
            <person name="Fortunato A."/>
            <person name="Gentile B."/>
            <person name="Ciammaruconi A."/>
            <person name="Anniballi F."/>
            <person name="De Medici D."/>
            <person name="Lista F."/>
        </authorList>
    </citation>
    <scope>NUCLEOTIDE SEQUENCE [LARGE SCALE GENOMIC DNA]</scope>
    <source>
        <strain evidence="5 6">B2 450</strain>
    </source>
</reference>
<accession>A0A0D1BSR6</accession>
<dbReference type="HOGENOM" id="CLU_059021_5_5_9"/>
<evidence type="ECO:0000256" key="2">
    <source>
        <dbReference type="ARBA" id="ARBA00022630"/>
    </source>
</evidence>
<dbReference type="AlphaFoldDB" id="A0A0D1BSR6"/>
<comment type="caution">
    <text evidence="5">The sequence shown here is derived from an EMBL/GenBank/DDBJ whole genome shotgun (WGS) entry which is preliminary data.</text>
</comment>
<dbReference type="GO" id="GO:0010181">
    <property type="term" value="F:FMN binding"/>
    <property type="evidence" value="ECO:0007669"/>
    <property type="project" value="InterPro"/>
</dbReference>
<dbReference type="EMBL" id="JXSU01000007">
    <property type="protein sequence ID" value="KIS22827.1"/>
    <property type="molecule type" value="Genomic_DNA"/>
</dbReference>
<dbReference type="PANTHER" id="PTHR43567">
    <property type="entry name" value="FLAVOREDOXIN-RELATED-RELATED"/>
    <property type="match status" value="1"/>
</dbReference>
<evidence type="ECO:0000256" key="3">
    <source>
        <dbReference type="ARBA" id="ARBA00038054"/>
    </source>
</evidence>
<dbReference type="SUPFAM" id="SSF50475">
    <property type="entry name" value="FMN-binding split barrel"/>
    <property type="match status" value="1"/>
</dbReference>
<evidence type="ECO:0000256" key="1">
    <source>
        <dbReference type="ARBA" id="ARBA00001917"/>
    </source>
</evidence>
<proteinExistence type="inferred from homology"/>
<dbReference type="GO" id="GO:0016646">
    <property type="term" value="F:oxidoreductase activity, acting on the CH-NH group of donors, NAD or NADP as acceptor"/>
    <property type="evidence" value="ECO:0007669"/>
    <property type="project" value="UniProtKB-ARBA"/>
</dbReference>
<dbReference type="OrthoDB" id="9806228at2"/>